<dbReference type="InterPro" id="IPR023827">
    <property type="entry name" value="Peptidase_S8_Asp-AS"/>
</dbReference>
<dbReference type="PANTHER" id="PTHR43806">
    <property type="entry name" value="PEPTIDASE S8"/>
    <property type="match status" value="1"/>
</dbReference>
<dbReference type="PROSITE" id="PS00136">
    <property type="entry name" value="SUBTILASE_ASP"/>
    <property type="match status" value="1"/>
</dbReference>
<comment type="similarity">
    <text evidence="1 5">Belongs to the peptidase S8 family.</text>
</comment>
<accession>A0A1F5HBR6</accession>
<evidence type="ECO:0000256" key="4">
    <source>
        <dbReference type="ARBA" id="ARBA00022825"/>
    </source>
</evidence>
<dbReference type="Pfam" id="PF22148">
    <property type="entry name" value="Fervidolysin_NPro-like"/>
    <property type="match status" value="1"/>
</dbReference>
<reference evidence="9 10" key="1">
    <citation type="journal article" date="2016" name="Nat. Commun.">
        <title>Thousands of microbial genomes shed light on interconnected biogeochemical processes in an aquifer system.</title>
        <authorList>
            <person name="Anantharaman K."/>
            <person name="Brown C.T."/>
            <person name="Hug L.A."/>
            <person name="Sharon I."/>
            <person name="Castelle C.J."/>
            <person name="Probst A.J."/>
            <person name="Thomas B.C."/>
            <person name="Singh A."/>
            <person name="Wilkins M.J."/>
            <person name="Karaoz U."/>
            <person name="Brodie E.L."/>
            <person name="Williams K.H."/>
            <person name="Hubbard S.S."/>
            <person name="Banfield J.F."/>
        </authorList>
    </citation>
    <scope>NUCLEOTIDE SEQUENCE [LARGE SCALE GENOMIC DNA]</scope>
</reference>
<dbReference type="InterPro" id="IPR050131">
    <property type="entry name" value="Peptidase_S8_subtilisin-like"/>
</dbReference>
<comment type="caution">
    <text evidence="9">The sequence shown here is derived from an EMBL/GenBank/DDBJ whole genome shotgun (WGS) entry which is preliminary data.</text>
</comment>
<dbReference type="PRINTS" id="PR00723">
    <property type="entry name" value="SUBTILISIN"/>
</dbReference>
<keyword evidence="3" id="KW-0378">Hydrolase</keyword>
<proteinExistence type="inferred from homology"/>
<evidence type="ECO:0000256" key="2">
    <source>
        <dbReference type="ARBA" id="ARBA00022670"/>
    </source>
</evidence>
<comment type="caution">
    <text evidence="5">Lacks conserved residue(s) required for the propagation of feature annotation.</text>
</comment>
<protein>
    <submittedName>
        <fullName evidence="9">Uncharacterized protein</fullName>
    </submittedName>
</protein>
<feature type="domain" description="Fervidolysin-like N-terminal prodomain" evidence="8">
    <location>
        <begin position="33"/>
        <end position="98"/>
    </location>
</feature>
<keyword evidence="2" id="KW-0645">Protease</keyword>
<evidence type="ECO:0000256" key="3">
    <source>
        <dbReference type="ARBA" id="ARBA00022801"/>
    </source>
</evidence>
<dbReference type="STRING" id="1797737.A2196_01715"/>
<dbReference type="GO" id="GO:0004252">
    <property type="term" value="F:serine-type endopeptidase activity"/>
    <property type="evidence" value="ECO:0007669"/>
    <property type="project" value="InterPro"/>
</dbReference>
<evidence type="ECO:0000259" key="7">
    <source>
        <dbReference type="Pfam" id="PF00082"/>
    </source>
</evidence>
<evidence type="ECO:0000259" key="8">
    <source>
        <dbReference type="Pfam" id="PF22148"/>
    </source>
</evidence>
<evidence type="ECO:0000256" key="1">
    <source>
        <dbReference type="ARBA" id="ARBA00011073"/>
    </source>
</evidence>
<dbReference type="InterPro" id="IPR054399">
    <property type="entry name" value="Fervidolysin-like_N_prodom"/>
</dbReference>
<dbReference type="AlphaFoldDB" id="A0A1F5HBR6"/>
<evidence type="ECO:0000313" key="9">
    <source>
        <dbReference type="EMBL" id="OGE01583.1"/>
    </source>
</evidence>
<feature type="domain" description="Peptidase S8/S53" evidence="7">
    <location>
        <begin position="140"/>
        <end position="315"/>
    </location>
</feature>
<feature type="chain" id="PRO_5009518776" evidence="6">
    <location>
        <begin position="26"/>
        <end position="323"/>
    </location>
</feature>
<dbReference type="GO" id="GO:0006508">
    <property type="term" value="P:proteolysis"/>
    <property type="evidence" value="ECO:0007669"/>
    <property type="project" value="UniProtKB-KW"/>
</dbReference>
<organism evidence="9 10">
    <name type="scientific">Candidatus Curtissbacteria bacterium RIFOXYA1_FULL_41_14</name>
    <dbReference type="NCBI Taxonomy" id="1797737"/>
    <lineage>
        <taxon>Bacteria</taxon>
        <taxon>Candidatus Curtissiibacteriota</taxon>
    </lineage>
</organism>
<dbReference type="InterPro" id="IPR015500">
    <property type="entry name" value="Peptidase_S8_subtilisin-rel"/>
</dbReference>
<dbReference type="EMBL" id="MFCA01000025">
    <property type="protein sequence ID" value="OGE01583.1"/>
    <property type="molecule type" value="Genomic_DNA"/>
</dbReference>
<keyword evidence="6" id="KW-0732">Signal</keyword>
<evidence type="ECO:0000256" key="6">
    <source>
        <dbReference type="SAM" id="SignalP"/>
    </source>
</evidence>
<evidence type="ECO:0000256" key="5">
    <source>
        <dbReference type="PROSITE-ProRule" id="PRU01240"/>
    </source>
</evidence>
<gene>
    <name evidence="9" type="ORF">A2196_01715</name>
</gene>
<dbReference type="InterPro" id="IPR000209">
    <property type="entry name" value="Peptidase_S8/S53_dom"/>
</dbReference>
<dbReference type="InterPro" id="IPR036852">
    <property type="entry name" value="Peptidase_S8/S53_dom_sf"/>
</dbReference>
<dbReference type="InterPro" id="IPR022398">
    <property type="entry name" value="Peptidase_S8_His-AS"/>
</dbReference>
<keyword evidence="4" id="KW-0720">Serine protease</keyword>
<sequence length="323" mass="33908">MTKRLAAVFLSLLLLLIALPVSAQAPTVANNKVPGRVLVKFKESTPPNIVNERLDKLNTRIAARINKLNVLVLNVPRFQEEIVISALSKIPYVEFAEPDFVATALTATNDLSLSQQWGMFKVVAADNSSPSAWDITTGSSSTKIAILDTGIDQDHEDLAGKIVANQNFTNSSTVDDLYGHGTHVGGIAAAITNNATGVAGIGYDSTLMNGKVLDDSGSGYYSWIANGIVWATDNGAKVINMSLGGSSGSSTLQNAVNYAVNNGVVVVAAAGNSGNPSRTYPAYYSNVIAVAATDSNDNKASWSSYGSWVDVAAPGVDIYSTFP</sequence>
<feature type="non-terminal residue" evidence="9">
    <location>
        <position position="323"/>
    </location>
</feature>
<dbReference type="Gene3D" id="3.40.50.200">
    <property type="entry name" value="Peptidase S8/S53 domain"/>
    <property type="match status" value="1"/>
</dbReference>
<feature type="signal peptide" evidence="6">
    <location>
        <begin position="1"/>
        <end position="25"/>
    </location>
</feature>
<dbReference type="PROSITE" id="PS51892">
    <property type="entry name" value="SUBTILASE"/>
    <property type="match status" value="1"/>
</dbReference>
<dbReference type="PROSITE" id="PS00137">
    <property type="entry name" value="SUBTILASE_HIS"/>
    <property type="match status" value="1"/>
</dbReference>
<dbReference type="Pfam" id="PF00082">
    <property type="entry name" value="Peptidase_S8"/>
    <property type="match status" value="1"/>
</dbReference>
<name>A0A1F5HBR6_9BACT</name>
<evidence type="ECO:0000313" key="10">
    <source>
        <dbReference type="Proteomes" id="UP000176751"/>
    </source>
</evidence>
<dbReference type="SUPFAM" id="SSF52743">
    <property type="entry name" value="Subtilisin-like"/>
    <property type="match status" value="1"/>
</dbReference>
<dbReference type="Proteomes" id="UP000176751">
    <property type="component" value="Unassembled WGS sequence"/>
</dbReference>
<dbReference type="PANTHER" id="PTHR43806:SF11">
    <property type="entry name" value="CEREVISIN-RELATED"/>
    <property type="match status" value="1"/>
</dbReference>